<gene>
    <name evidence="2" type="ORF">H9W90_06565</name>
</gene>
<keyword evidence="1" id="KW-0732">Signal</keyword>
<dbReference type="AlphaFoldDB" id="A0A7G9LDS6"/>
<sequence>MKNLNFWKYTLLVICSVTIFSCSSADEETNEVYVYFPDASLNIKEDATEATKIPVQLFTIGSLQDNVQINYTLVGDGLNRVTDQSEGVITLEKGYESYIGYIVLKPENNDLGDGDAELSISLTSSNPNVIFGLGPENDNSTLAITVLDDECTNQIDVFPGTLTNNATYGSETSINTTLNGDVLTINGDFIGYSALSNATLDLVLTPSSPGASDGKVTFEAAEVGVDSDGYYYYLSPKGEGTYDACVGEIKFEFYIYYYDGGWVYWYSSSNVITIP</sequence>
<dbReference type="EMBL" id="CP060695">
    <property type="protein sequence ID" value="QNM86775.1"/>
    <property type="molecule type" value="Genomic_DNA"/>
</dbReference>
<keyword evidence="3" id="KW-1185">Reference proteome</keyword>
<dbReference type="KEGG" id="ppec:H9W90_06565"/>
<feature type="chain" id="PRO_5028821730" description="Calx-beta domain-containing protein" evidence="1">
    <location>
        <begin position="26"/>
        <end position="275"/>
    </location>
</feature>
<evidence type="ECO:0000313" key="3">
    <source>
        <dbReference type="Proteomes" id="UP000515808"/>
    </source>
</evidence>
<dbReference type="RefSeq" id="WP_187483650.1">
    <property type="nucleotide sequence ID" value="NZ_CP060695.1"/>
</dbReference>
<organism evidence="2 3">
    <name type="scientific">Polaribacter pectinis</name>
    <dbReference type="NCBI Taxonomy" id="2738844"/>
    <lineage>
        <taxon>Bacteria</taxon>
        <taxon>Pseudomonadati</taxon>
        <taxon>Bacteroidota</taxon>
        <taxon>Flavobacteriia</taxon>
        <taxon>Flavobacteriales</taxon>
        <taxon>Flavobacteriaceae</taxon>
    </lineage>
</organism>
<name>A0A7G9LDS6_9FLAO</name>
<feature type="signal peptide" evidence="1">
    <location>
        <begin position="1"/>
        <end position="25"/>
    </location>
</feature>
<protein>
    <recommendedName>
        <fullName evidence="4">Calx-beta domain-containing protein</fullName>
    </recommendedName>
</protein>
<dbReference type="PROSITE" id="PS51257">
    <property type="entry name" value="PROKAR_LIPOPROTEIN"/>
    <property type="match status" value="1"/>
</dbReference>
<dbReference type="Proteomes" id="UP000515808">
    <property type="component" value="Chromosome"/>
</dbReference>
<reference evidence="2 3" key="1">
    <citation type="submission" date="2020-08" db="EMBL/GenBank/DDBJ databases">
        <title>Polaribacter sp. L12M9 isolated from gut of the Korean scallop.</title>
        <authorList>
            <person name="Jeong Y.S."/>
        </authorList>
    </citation>
    <scope>NUCLEOTIDE SEQUENCE [LARGE SCALE GENOMIC DNA]</scope>
    <source>
        <strain evidence="2 3">L12M9</strain>
    </source>
</reference>
<evidence type="ECO:0000313" key="2">
    <source>
        <dbReference type="EMBL" id="QNM86775.1"/>
    </source>
</evidence>
<evidence type="ECO:0000256" key="1">
    <source>
        <dbReference type="SAM" id="SignalP"/>
    </source>
</evidence>
<accession>A0A7G9LDS6</accession>
<evidence type="ECO:0008006" key="4">
    <source>
        <dbReference type="Google" id="ProtNLM"/>
    </source>
</evidence>
<proteinExistence type="predicted"/>